<evidence type="ECO:0000256" key="12">
    <source>
        <dbReference type="ARBA" id="ARBA00040434"/>
    </source>
</evidence>
<dbReference type="Pfam" id="PF00096">
    <property type="entry name" value="zf-C2H2"/>
    <property type="match status" value="5"/>
</dbReference>
<gene>
    <name evidence="16" type="ORF">JZ751_022626</name>
</gene>
<dbReference type="FunFam" id="3.30.160.60:FF:001998">
    <property type="entry name" value="Transcription factor IIIA"/>
    <property type="match status" value="1"/>
</dbReference>
<dbReference type="GO" id="GO:0003677">
    <property type="term" value="F:DNA binding"/>
    <property type="evidence" value="ECO:0007669"/>
    <property type="project" value="UniProtKB-KW"/>
</dbReference>
<feature type="domain" description="C2H2-type" evidence="15">
    <location>
        <begin position="281"/>
        <end position="310"/>
    </location>
</feature>
<evidence type="ECO:0000256" key="8">
    <source>
        <dbReference type="ARBA" id="ARBA00023015"/>
    </source>
</evidence>
<dbReference type="GO" id="GO:0005634">
    <property type="term" value="C:nucleus"/>
    <property type="evidence" value="ECO:0007669"/>
    <property type="project" value="UniProtKB-SubCell"/>
</dbReference>
<evidence type="ECO:0000256" key="10">
    <source>
        <dbReference type="ARBA" id="ARBA00023163"/>
    </source>
</evidence>
<dbReference type="PANTHER" id="PTHR46179">
    <property type="entry name" value="ZINC FINGER PROTEIN"/>
    <property type="match status" value="1"/>
</dbReference>
<comment type="caution">
    <text evidence="16">The sequence shown here is derived from an EMBL/GenBank/DDBJ whole genome shotgun (WGS) entry which is preliminary data.</text>
</comment>
<dbReference type="GO" id="GO:0003723">
    <property type="term" value="F:RNA binding"/>
    <property type="evidence" value="ECO:0007669"/>
    <property type="project" value="UniProtKB-KW"/>
</dbReference>
<proteinExistence type="predicted"/>
<evidence type="ECO:0000313" key="16">
    <source>
        <dbReference type="EMBL" id="KAG9351377.1"/>
    </source>
</evidence>
<evidence type="ECO:0000256" key="5">
    <source>
        <dbReference type="ARBA" id="ARBA00022771"/>
    </source>
</evidence>
<feature type="domain" description="C2H2-type" evidence="15">
    <location>
        <begin position="37"/>
        <end position="66"/>
    </location>
</feature>
<keyword evidence="7" id="KW-0694">RNA-binding</keyword>
<dbReference type="GO" id="GO:0042254">
    <property type="term" value="P:ribosome biogenesis"/>
    <property type="evidence" value="ECO:0007669"/>
    <property type="project" value="UniProtKB-KW"/>
</dbReference>
<name>A0A8T2PMY4_9TELE</name>
<feature type="compositionally biased region" description="Basic residues" evidence="14">
    <location>
        <begin position="311"/>
        <end position="322"/>
    </location>
</feature>
<evidence type="ECO:0000256" key="14">
    <source>
        <dbReference type="SAM" id="MobiDB-lite"/>
    </source>
</evidence>
<dbReference type="EMBL" id="JAFBMS010000006">
    <property type="protein sequence ID" value="KAG9351377.1"/>
    <property type="molecule type" value="Genomic_DNA"/>
</dbReference>
<keyword evidence="3" id="KW-0479">Metal-binding</keyword>
<feature type="domain" description="C2H2-type" evidence="15">
    <location>
        <begin position="67"/>
        <end position="96"/>
    </location>
</feature>
<evidence type="ECO:0000256" key="9">
    <source>
        <dbReference type="ARBA" id="ARBA00023125"/>
    </source>
</evidence>
<feature type="domain" description="C2H2-type" evidence="15">
    <location>
        <begin position="159"/>
        <end position="185"/>
    </location>
</feature>
<dbReference type="Pfam" id="PF22110">
    <property type="entry name" value="TFIIIA_zf-C2H2"/>
    <property type="match status" value="1"/>
</dbReference>
<keyword evidence="9" id="KW-0238">DNA-binding</keyword>
<evidence type="ECO:0000256" key="6">
    <source>
        <dbReference type="ARBA" id="ARBA00022833"/>
    </source>
</evidence>
<feature type="domain" description="C2H2-type" evidence="15">
    <location>
        <begin position="97"/>
        <end position="127"/>
    </location>
</feature>
<dbReference type="Proteomes" id="UP000824540">
    <property type="component" value="Unassembled WGS sequence"/>
</dbReference>
<dbReference type="PANTHER" id="PTHR46179:SF1">
    <property type="entry name" value="TRANSCRIPTION FACTOR IIIA"/>
    <property type="match status" value="1"/>
</dbReference>
<feature type="domain" description="C2H2-type" evidence="15">
    <location>
        <begin position="250"/>
        <end position="280"/>
    </location>
</feature>
<evidence type="ECO:0000256" key="3">
    <source>
        <dbReference type="ARBA" id="ARBA00022723"/>
    </source>
</evidence>
<keyword evidence="4" id="KW-0677">Repeat</keyword>
<accession>A0A8T2PMY4</accession>
<evidence type="ECO:0000256" key="4">
    <source>
        <dbReference type="ARBA" id="ARBA00022737"/>
    </source>
</evidence>
<protein>
    <recommendedName>
        <fullName evidence="12">Transcription factor IIIA</fullName>
    </recommendedName>
</protein>
<evidence type="ECO:0000259" key="15">
    <source>
        <dbReference type="PROSITE" id="PS50157"/>
    </source>
</evidence>
<sequence length="366" mass="42586">MEPENSDCSNWGQRNCFVIPLSEFTMGEREQGTSKTYICSFSDCTASYNKPWKLEVHLCKHTGLKPFPCEREGCDKSFCTKYHLARHEFSHSGEKPFRCTAEGCSEAFTTNANMKKHFGRKHQNIEKLYTCNYEGCGKVFKKNNQLKSHEYEHTKLLPFMCPFEGCERRFPVTSKLKRHEKVHQGYPCKEEGCSFIGKTWTDYQRHKKEKHRECDFYTVLLQCDQCNKVFRDSWFLKQHQRVHDGQRQVLKCPREGCQRTYTTPFNLQNHIISFHEEQRNFACPHANCGKTFAMKQSLQRHSVVHDPERKKLLKKPRPKRSLASRLSGYQPKKSNVSEPSVLANLLKDTKLCEPCPDGAPAPAVTK</sequence>
<keyword evidence="5 13" id="KW-0863">Zinc-finger</keyword>
<keyword evidence="17" id="KW-1185">Reference proteome</keyword>
<keyword evidence="6" id="KW-0862">Zinc</keyword>
<dbReference type="Gene3D" id="3.30.160.60">
    <property type="entry name" value="Classic Zinc Finger"/>
    <property type="match status" value="8"/>
</dbReference>
<reference evidence="16" key="1">
    <citation type="thesis" date="2021" institute="BYU ScholarsArchive" country="Provo, UT, USA">
        <title>Applications of and Algorithms for Genome Assembly and Genomic Analyses with an Emphasis on Marine Teleosts.</title>
        <authorList>
            <person name="Pickett B.D."/>
        </authorList>
    </citation>
    <scope>NUCLEOTIDE SEQUENCE</scope>
    <source>
        <strain evidence="16">HI-2016</strain>
    </source>
</reference>
<keyword evidence="11" id="KW-0539">Nucleus</keyword>
<dbReference type="InterPro" id="IPR051061">
    <property type="entry name" value="Zinc_finger_trans_reg"/>
</dbReference>
<evidence type="ECO:0000256" key="1">
    <source>
        <dbReference type="ARBA" id="ARBA00004123"/>
    </source>
</evidence>
<organism evidence="16 17">
    <name type="scientific">Albula glossodonta</name>
    <name type="common">roundjaw bonefish</name>
    <dbReference type="NCBI Taxonomy" id="121402"/>
    <lineage>
        <taxon>Eukaryota</taxon>
        <taxon>Metazoa</taxon>
        <taxon>Chordata</taxon>
        <taxon>Craniata</taxon>
        <taxon>Vertebrata</taxon>
        <taxon>Euteleostomi</taxon>
        <taxon>Actinopterygii</taxon>
        <taxon>Neopterygii</taxon>
        <taxon>Teleostei</taxon>
        <taxon>Albuliformes</taxon>
        <taxon>Albulidae</taxon>
        <taxon>Albula</taxon>
    </lineage>
</organism>
<evidence type="ECO:0000256" key="7">
    <source>
        <dbReference type="ARBA" id="ARBA00022884"/>
    </source>
</evidence>
<evidence type="ECO:0000313" key="17">
    <source>
        <dbReference type="Proteomes" id="UP000824540"/>
    </source>
</evidence>
<comment type="subcellular location">
    <subcellularLocation>
        <location evidence="1">Nucleus</location>
    </subcellularLocation>
</comment>
<dbReference type="PROSITE" id="PS00028">
    <property type="entry name" value="ZINC_FINGER_C2H2_1"/>
    <property type="match status" value="6"/>
</dbReference>
<evidence type="ECO:0000256" key="2">
    <source>
        <dbReference type="ARBA" id="ARBA00022517"/>
    </source>
</evidence>
<keyword evidence="10" id="KW-0804">Transcription</keyword>
<dbReference type="SUPFAM" id="SSF57667">
    <property type="entry name" value="beta-beta-alpha zinc fingers"/>
    <property type="match status" value="6"/>
</dbReference>
<dbReference type="AlphaFoldDB" id="A0A8T2PMY4"/>
<dbReference type="FunFam" id="3.30.160.60:FF:001102">
    <property type="entry name" value="Transcription factor IIIA"/>
    <property type="match status" value="1"/>
</dbReference>
<feature type="domain" description="C2H2-type" evidence="15">
    <location>
        <begin position="221"/>
        <end position="248"/>
    </location>
</feature>
<dbReference type="InterPro" id="IPR054599">
    <property type="entry name" value="TFIIIA_Zfn-C2H2"/>
</dbReference>
<dbReference type="GO" id="GO:0008270">
    <property type="term" value="F:zinc ion binding"/>
    <property type="evidence" value="ECO:0007669"/>
    <property type="project" value="UniProtKB-KW"/>
</dbReference>
<dbReference type="InterPro" id="IPR036236">
    <property type="entry name" value="Znf_C2H2_sf"/>
</dbReference>
<feature type="domain" description="C2H2-type" evidence="15">
    <location>
        <begin position="129"/>
        <end position="158"/>
    </location>
</feature>
<feature type="region of interest" description="Disordered" evidence="14">
    <location>
        <begin position="300"/>
        <end position="339"/>
    </location>
</feature>
<dbReference type="PROSITE" id="PS50157">
    <property type="entry name" value="ZINC_FINGER_C2H2_2"/>
    <property type="match status" value="8"/>
</dbReference>
<dbReference type="InterPro" id="IPR013087">
    <property type="entry name" value="Znf_C2H2_type"/>
</dbReference>
<dbReference type="OrthoDB" id="2687452at2759"/>
<keyword evidence="8" id="KW-0805">Transcription regulation</keyword>
<keyword evidence="2" id="KW-0690">Ribosome biogenesis</keyword>
<evidence type="ECO:0000256" key="11">
    <source>
        <dbReference type="ARBA" id="ARBA00023242"/>
    </source>
</evidence>
<dbReference type="SMART" id="SM00355">
    <property type="entry name" value="ZnF_C2H2"/>
    <property type="match status" value="9"/>
</dbReference>
<evidence type="ECO:0000256" key="13">
    <source>
        <dbReference type="PROSITE-ProRule" id="PRU00042"/>
    </source>
</evidence>